<keyword evidence="2" id="KW-1185">Reference proteome</keyword>
<name>A0A5B7KIU0_PORTR</name>
<gene>
    <name evidence="1" type="ORF">E2C01_100209</name>
</gene>
<protein>
    <submittedName>
        <fullName evidence="1">Uncharacterized protein</fullName>
    </submittedName>
</protein>
<comment type="caution">
    <text evidence="1">The sequence shown here is derived from an EMBL/GenBank/DDBJ whole genome shotgun (WGS) entry which is preliminary data.</text>
</comment>
<accession>A0A5B7KIU0</accession>
<evidence type="ECO:0000313" key="1">
    <source>
        <dbReference type="EMBL" id="MPD04515.1"/>
    </source>
</evidence>
<organism evidence="1 2">
    <name type="scientific">Portunus trituberculatus</name>
    <name type="common">Swimming crab</name>
    <name type="synonym">Neptunus trituberculatus</name>
    <dbReference type="NCBI Taxonomy" id="210409"/>
    <lineage>
        <taxon>Eukaryota</taxon>
        <taxon>Metazoa</taxon>
        <taxon>Ecdysozoa</taxon>
        <taxon>Arthropoda</taxon>
        <taxon>Crustacea</taxon>
        <taxon>Multicrustacea</taxon>
        <taxon>Malacostraca</taxon>
        <taxon>Eumalacostraca</taxon>
        <taxon>Eucarida</taxon>
        <taxon>Decapoda</taxon>
        <taxon>Pleocyemata</taxon>
        <taxon>Brachyura</taxon>
        <taxon>Eubrachyura</taxon>
        <taxon>Portunoidea</taxon>
        <taxon>Portunidae</taxon>
        <taxon>Portuninae</taxon>
        <taxon>Portunus</taxon>
    </lineage>
</organism>
<proteinExistence type="predicted"/>
<dbReference type="AlphaFoldDB" id="A0A5B7KIU0"/>
<reference evidence="1 2" key="1">
    <citation type="submission" date="2019-05" db="EMBL/GenBank/DDBJ databases">
        <title>Another draft genome of Portunus trituberculatus and its Hox gene families provides insights of decapod evolution.</title>
        <authorList>
            <person name="Jeong J.-H."/>
            <person name="Song I."/>
            <person name="Kim S."/>
            <person name="Choi T."/>
            <person name="Kim D."/>
            <person name="Ryu S."/>
            <person name="Kim W."/>
        </authorList>
    </citation>
    <scope>NUCLEOTIDE SEQUENCE [LARGE SCALE GENOMIC DNA]</scope>
    <source>
        <tissue evidence="1">Muscle</tissue>
    </source>
</reference>
<dbReference type="Proteomes" id="UP000324222">
    <property type="component" value="Unassembled WGS sequence"/>
</dbReference>
<evidence type="ECO:0000313" key="2">
    <source>
        <dbReference type="Proteomes" id="UP000324222"/>
    </source>
</evidence>
<sequence length="51" mass="5901">MDRAEPPEINKEAGMEHDREAAIATQIPVRWMETSIQRRDCYRGAELICVI</sequence>
<dbReference type="EMBL" id="VSRR010141400">
    <property type="protein sequence ID" value="MPD04515.1"/>
    <property type="molecule type" value="Genomic_DNA"/>
</dbReference>